<dbReference type="InterPro" id="IPR012171">
    <property type="entry name" value="Fatty_acid_desaturase"/>
</dbReference>
<feature type="domain" description="Fatty acid desaturase N-terminal" evidence="9">
    <location>
        <begin position="54"/>
        <end position="95"/>
    </location>
</feature>
<dbReference type="InterPro" id="IPR029058">
    <property type="entry name" value="AB_hydrolase_fold"/>
</dbReference>
<dbReference type="SUPFAM" id="SSF53474">
    <property type="entry name" value="alpha/beta-Hydrolases"/>
    <property type="match status" value="1"/>
</dbReference>
<dbReference type="GO" id="GO:0016717">
    <property type="term" value="F:oxidoreductase activity, acting on paired donors, with oxidation of a pair of donors resulting in the reduction of molecular oxygen to two molecules of water"/>
    <property type="evidence" value="ECO:0007669"/>
    <property type="project" value="InterPro"/>
</dbReference>
<dbReference type="InterPro" id="IPR021863">
    <property type="entry name" value="FAS_N"/>
</dbReference>
<dbReference type="GeneID" id="42005921"/>
<sequence>MGATKESSNGNILRERIGATNGHANGNGHAHLNGINNKSDSPTKNAYPKPRLAGWTPPNFTIKEVRDAIPAHCFERSVITSMYYVFRDLIMVAAMGYAATHIDSLPVAARYICWPIYWFFQGAVLTGLWVLAHECGHQAFSDYRWFNNVVGLIIHSALMVPYHSWKITHAGHHKSNAHMDKDAVYIPKLRSDYGFPLPETSENEDEDDYAMGEAFEASPIKNLLDMLKVLLFGWPTYLTTNAWGPKSKAGASHFNPASVLFEARQYNQIVESDFGILVALCCISYAIYVFGFITVGKYYFVPYICVNWWLIMITYLQHTDPTIPHYREGEWNFLRGALSTLDRNFGFLDHFFHHIADTHIAHHLFSTMPHYHAEEATEALKKVLGPYYRKDNTNPFVAMYHSWDNCRFVEDTVYIDAPHRADIDADEANFIGLKDFNGAAARAWYTFEKLDNDHESYVGFDKSLGLIKQTWDTKGPFVGILGFSQGSTMAAVASNAGLSGCKFVICFSGYRPRDPAVVKYVDDVNGMPSMHVIGRADSVVSNERTLELAKCFENAKVLYHDSGHLVPTGPERTEIREWIEQTLSSA</sequence>
<evidence type="ECO:0000313" key="10">
    <source>
        <dbReference type="EMBL" id="TPX32111.1"/>
    </source>
</evidence>
<keyword evidence="6" id="KW-1133">Transmembrane helix</keyword>
<dbReference type="STRING" id="1806994.A0A507BYC3"/>
<feature type="transmembrane region" description="Helical" evidence="6">
    <location>
        <begin position="111"/>
        <end position="133"/>
    </location>
</feature>
<evidence type="ECO:0000256" key="6">
    <source>
        <dbReference type="SAM" id="Phobius"/>
    </source>
</evidence>
<evidence type="ECO:0000259" key="8">
    <source>
        <dbReference type="Pfam" id="PF03959"/>
    </source>
</evidence>
<protein>
    <recommendedName>
        <fullName evidence="12">Fatty acid desaturase domain-containing protein</fullName>
    </recommendedName>
</protein>
<dbReference type="Pfam" id="PF00487">
    <property type="entry name" value="FA_desaturase"/>
    <property type="match status" value="1"/>
</dbReference>
<accession>A0A507BYC3</accession>
<name>A0A507BYC3_9FUNG</name>
<dbReference type="InterPro" id="IPR005804">
    <property type="entry name" value="FA_desaturase_dom"/>
</dbReference>
<dbReference type="OrthoDB" id="1461976at2759"/>
<dbReference type="EMBL" id="QEAO01000034">
    <property type="protein sequence ID" value="TPX32111.1"/>
    <property type="molecule type" value="Genomic_DNA"/>
</dbReference>
<evidence type="ECO:0000259" key="7">
    <source>
        <dbReference type="Pfam" id="PF00487"/>
    </source>
</evidence>
<comment type="subcellular location">
    <subcellularLocation>
        <location evidence="1">Membrane</location>
    </subcellularLocation>
</comment>
<organism evidence="10 11">
    <name type="scientific">Synchytrium microbalum</name>
    <dbReference type="NCBI Taxonomy" id="1806994"/>
    <lineage>
        <taxon>Eukaryota</taxon>
        <taxon>Fungi</taxon>
        <taxon>Fungi incertae sedis</taxon>
        <taxon>Chytridiomycota</taxon>
        <taxon>Chytridiomycota incertae sedis</taxon>
        <taxon>Chytridiomycetes</taxon>
        <taxon>Synchytriales</taxon>
        <taxon>Synchytriaceae</taxon>
        <taxon>Synchytrium</taxon>
    </lineage>
</organism>
<dbReference type="Pfam" id="PF11960">
    <property type="entry name" value="DUF3474"/>
    <property type="match status" value="1"/>
</dbReference>
<dbReference type="InterPro" id="IPR005645">
    <property type="entry name" value="FSH-like_dom"/>
</dbReference>
<comment type="caution">
    <text evidence="10">The sequence shown here is derived from an EMBL/GenBank/DDBJ whole genome shotgun (WGS) entry which is preliminary data.</text>
</comment>
<dbReference type="AlphaFoldDB" id="A0A507BYC3"/>
<feature type="transmembrane region" description="Helical" evidence="6">
    <location>
        <begin position="145"/>
        <end position="165"/>
    </location>
</feature>
<keyword evidence="11" id="KW-1185">Reference proteome</keyword>
<evidence type="ECO:0000256" key="4">
    <source>
        <dbReference type="ARBA" id="ARBA00023002"/>
    </source>
</evidence>
<dbReference type="GO" id="GO:0006629">
    <property type="term" value="P:lipid metabolic process"/>
    <property type="evidence" value="ECO:0007669"/>
    <property type="project" value="InterPro"/>
</dbReference>
<dbReference type="Gene3D" id="3.40.50.1820">
    <property type="entry name" value="alpha/beta hydrolase"/>
    <property type="match status" value="1"/>
</dbReference>
<evidence type="ECO:0000259" key="9">
    <source>
        <dbReference type="Pfam" id="PF11960"/>
    </source>
</evidence>
<keyword evidence="4" id="KW-0560">Oxidoreductase</keyword>
<proteinExistence type="inferred from homology"/>
<evidence type="ECO:0000256" key="1">
    <source>
        <dbReference type="ARBA" id="ARBA00004370"/>
    </source>
</evidence>
<comment type="similarity">
    <text evidence="3">Belongs to the fatty acid desaturase type 1 family.</text>
</comment>
<gene>
    <name evidence="10" type="ORF">SmJEL517_g04696</name>
</gene>
<dbReference type="RefSeq" id="XP_031023373.1">
    <property type="nucleotide sequence ID" value="XM_031170624.1"/>
</dbReference>
<feature type="domain" description="Serine hydrolase" evidence="8">
    <location>
        <begin position="411"/>
        <end position="569"/>
    </location>
</feature>
<comment type="pathway">
    <text evidence="2">Lipid metabolism.</text>
</comment>
<dbReference type="GO" id="GO:0016020">
    <property type="term" value="C:membrane"/>
    <property type="evidence" value="ECO:0007669"/>
    <property type="project" value="UniProtKB-SubCell"/>
</dbReference>
<dbReference type="CDD" id="cd03507">
    <property type="entry name" value="Delta12-FADS-like"/>
    <property type="match status" value="1"/>
</dbReference>
<evidence type="ECO:0000256" key="5">
    <source>
        <dbReference type="ARBA" id="ARBA00023136"/>
    </source>
</evidence>
<dbReference type="Pfam" id="PF03959">
    <property type="entry name" value="FSH1"/>
    <property type="match status" value="1"/>
</dbReference>
<evidence type="ECO:0008006" key="12">
    <source>
        <dbReference type="Google" id="ProtNLM"/>
    </source>
</evidence>
<reference evidence="10 11" key="1">
    <citation type="journal article" date="2019" name="Sci. Rep.">
        <title>Comparative genomics of chytrid fungi reveal insights into the obligate biotrophic and pathogenic lifestyle of Synchytrium endobioticum.</title>
        <authorList>
            <person name="van de Vossenberg B.T.L.H."/>
            <person name="Warris S."/>
            <person name="Nguyen H.D.T."/>
            <person name="van Gent-Pelzer M.P.E."/>
            <person name="Joly D.L."/>
            <person name="van de Geest H.C."/>
            <person name="Bonants P.J.M."/>
            <person name="Smith D.S."/>
            <person name="Levesque C.A."/>
            <person name="van der Lee T.A.J."/>
        </authorList>
    </citation>
    <scope>NUCLEOTIDE SEQUENCE [LARGE SCALE GENOMIC DNA]</scope>
    <source>
        <strain evidence="10 11">JEL517</strain>
    </source>
</reference>
<evidence type="ECO:0000256" key="3">
    <source>
        <dbReference type="ARBA" id="ARBA00009295"/>
    </source>
</evidence>
<keyword evidence="5 6" id="KW-0472">Membrane</keyword>
<dbReference type="PANTHER" id="PTHR32100">
    <property type="entry name" value="OMEGA-6 FATTY ACID DESATURASE, CHLOROPLASTIC"/>
    <property type="match status" value="1"/>
</dbReference>
<keyword evidence="6" id="KW-0812">Transmembrane</keyword>
<evidence type="ECO:0000256" key="2">
    <source>
        <dbReference type="ARBA" id="ARBA00005189"/>
    </source>
</evidence>
<dbReference type="Proteomes" id="UP000319731">
    <property type="component" value="Unassembled WGS sequence"/>
</dbReference>
<feature type="domain" description="Fatty acid desaturase" evidence="7">
    <location>
        <begin position="114"/>
        <end position="390"/>
    </location>
</feature>
<feature type="transmembrane region" description="Helical" evidence="6">
    <location>
        <begin position="274"/>
        <end position="293"/>
    </location>
</feature>
<evidence type="ECO:0000313" key="11">
    <source>
        <dbReference type="Proteomes" id="UP000319731"/>
    </source>
</evidence>